<feature type="compositionally biased region" description="Basic and acidic residues" evidence="1">
    <location>
        <begin position="28"/>
        <end position="48"/>
    </location>
</feature>
<reference evidence="2 3" key="1">
    <citation type="submission" date="2013-09" db="EMBL/GenBank/DDBJ databases">
        <title>Corchorus capsularis genome sequencing.</title>
        <authorList>
            <person name="Alam M."/>
            <person name="Haque M.S."/>
            <person name="Islam M.S."/>
            <person name="Emdad E.M."/>
            <person name="Islam M.M."/>
            <person name="Ahmed B."/>
            <person name="Halim A."/>
            <person name="Hossen Q.M.M."/>
            <person name="Hossain M.Z."/>
            <person name="Ahmed R."/>
            <person name="Khan M.M."/>
            <person name="Islam R."/>
            <person name="Rashid M.M."/>
            <person name="Khan S.A."/>
            <person name="Rahman M.S."/>
            <person name="Alam M."/>
        </authorList>
    </citation>
    <scope>NUCLEOTIDE SEQUENCE [LARGE SCALE GENOMIC DNA]</scope>
    <source>
        <strain evidence="3">cv. CVL-1</strain>
        <tissue evidence="2">Whole seedling</tissue>
    </source>
</reference>
<accession>A0A1R3G143</accession>
<name>A0A1R3G143_COCAP</name>
<sequence length="112" mass="12745">ISCSASPVSSLHCKRRQLVPSSTTLPRLDPDRSKQPPFDQKPKKETLIHPKTILKQQLYTVSPKSFSLSTILTQSLTNEGSKQRLSNESNPKKHETQLESGIGRDKRRPRRR</sequence>
<evidence type="ECO:0000313" key="2">
    <source>
        <dbReference type="EMBL" id="OMO51797.1"/>
    </source>
</evidence>
<comment type="caution">
    <text evidence="2">The sequence shown here is derived from an EMBL/GenBank/DDBJ whole genome shotgun (WGS) entry which is preliminary data.</text>
</comment>
<feature type="non-terminal residue" evidence="2">
    <location>
        <position position="1"/>
    </location>
</feature>
<keyword evidence="3" id="KW-1185">Reference proteome</keyword>
<organism evidence="2 3">
    <name type="scientific">Corchorus capsularis</name>
    <name type="common">Jute</name>
    <dbReference type="NCBI Taxonomy" id="210143"/>
    <lineage>
        <taxon>Eukaryota</taxon>
        <taxon>Viridiplantae</taxon>
        <taxon>Streptophyta</taxon>
        <taxon>Embryophyta</taxon>
        <taxon>Tracheophyta</taxon>
        <taxon>Spermatophyta</taxon>
        <taxon>Magnoliopsida</taxon>
        <taxon>eudicotyledons</taxon>
        <taxon>Gunneridae</taxon>
        <taxon>Pentapetalae</taxon>
        <taxon>rosids</taxon>
        <taxon>malvids</taxon>
        <taxon>Malvales</taxon>
        <taxon>Malvaceae</taxon>
        <taxon>Grewioideae</taxon>
        <taxon>Apeibeae</taxon>
        <taxon>Corchorus</taxon>
    </lineage>
</organism>
<feature type="region of interest" description="Disordered" evidence="1">
    <location>
        <begin position="75"/>
        <end position="112"/>
    </location>
</feature>
<evidence type="ECO:0000256" key="1">
    <source>
        <dbReference type="SAM" id="MobiDB-lite"/>
    </source>
</evidence>
<proteinExistence type="predicted"/>
<dbReference type="Gramene" id="OMO51797">
    <property type="protein sequence ID" value="OMO51797"/>
    <property type="gene ID" value="CCACVL1_29588"/>
</dbReference>
<evidence type="ECO:0000313" key="3">
    <source>
        <dbReference type="Proteomes" id="UP000188268"/>
    </source>
</evidence>
<dbReference type="EMBL" id="AWWV01015695">
    <property type="protein sequence ID" value="OMO51797.1"/>
    <property type="molecule type" value="Genomic_DNA"/>
</dbReference>
<protein>
    <submittedName>
        <fullName evidence="2">Fanconi anemia-associated protein of 20 kDa</fullName>
    </submittedName>
</protein>
<feature type="region of interest" description="Disordered" evidence="1">
    <location>
        <begin position="1"/>
        <end position="49"/>
    </location>
</feature>
<dbReference type="AlphaFoldDB" id="A0A1R3G143"/>
<gene>
    <name evidence="2" type="ORF">CCACVL1_29588</name>
</gene>
<feature type="compositionally biased region" description="Polar residues" evidence="1">
    <location>
        <begin position="75"/>
        <end position="89"/>
    </location>
</feature>
<dbReference type="Proteomes" id="UP000188268">
    <property type="component" value="Unassembled WGS sequence"/>
</dbReference>